<evidence type="ECO:0000313" key="2">
    <source>
        <dbReference type="EMBL" id="ADH63460.1"/>
    </source>
</evidence>
<dbReference type="SUPFAM" id="SSF52317">
    <property type="entry name" value="Class I glutamine amidotransferase-like"/>
    <property type="match status" value="1"/>
</dbReference>
<evidence type="ECO:0000313" key="3">
    <source>
        <dbReference type="Proteomes" id="UP000001916"/>
    </source>
</evidence>
<dbReference type="Gene3D" id="3.40.50.410">
    <property type="entry name" value="von Willebrand factor, type A domain"/>
    <property type="match status" value="1"/>
</dbReference>
<protein>
    <submittedName>
        <fullName evidence="2">von Willebrand factor type A</fullName>
    </submittedName>
</protein>
<dbReference type="AlphaFoldDB" id="D7BFA7"/>
<organism evidence="2 3">
    <name type="scientific">Allomeiothermus silvanus (strain ATCC 700542 / DSM 9946 / NBRC 106475 / NCIMB 13440 / VI-R2)</name>
    <name type="common">Thermus silvanus</name>
    <dbReference type="NCBI Taxonomy" id="526227"/>
    <lineage>
        <taxon>Bacteria</taxon>
        <taxon>Thermotogati</taxon>
        <taxon>Deinococcota</taxon>
        <taxon>Deinococci</taxon>
        <taxon>Thermales</taxon>
        <taxon>Thermaceae</taxon>
        <taxon>Allomeiothermus</taxon>
    </lineage>
</organism>
<proteinExistence type="predicted"/>
<name>D7BFA7_ALLS1</name>
<dbReference type="SMART" id="SM00327">
    <property type="entry name" value="VWA"/>
    <property type="match status" value="1"/>
</dbReference>
<evidence type="ECO:0000259" key="1">
    <source>
        <dbReference type="PROSITE" id="PS50234"/>
    </source>
</evidence>
<reference evidence="2 3" key="1">
    <citation type="journal article" date="2010" name="Stand. Genomic Sci.">
        <title>Complete genome sequence of Meiothermus silvanus type strain (VI-R2).</title>
        <authorList>
            <person name="Sikorski J."/>
            <person name="Tindall B.J."/>
            <person name="Lowry S."/>
            <person name="Lucas S."/>
            <person name="Nolan M."/>
            <person name="Copeland A."/>
            <person name="Glavina Del Rio T."/>
            <person name="Tice H."/>
            <person name="Cheng J.F."/>
            <person name="Han C."/>
            <person name="Pitluck S."/>
            <person name="Liolios K."/>
            <person name="Ivanova N."/>
            <person name="Mavromatis K."/>
            <person name="Mikhailova N."/>
            <person name="Pati A."/>
            <person name="Goodwin L."/>
            <person name="Chen A."/>
            <person name="Palaniappan K."/>
            <person name="Land M."/>
            <person name="Hauser L."/>
            <person name="Chang Y.J."/>
            <person name="Jeffries C.D."/>
            <person name="Rohde M."/>
            <person name="Goker M."/>
            <person name="Woyke T."/>
            <person name="Bristow J."/>
            <person name="Eisen J.A."/>
            <person name="Markowitz V."/>
            <person name="Hugenholtz P."/>
            <person name="Kyrpides N.C."/>
            <person name="Klenk H.P."/>
            <person name="Lapidus A."/>
        </authorList>
    </citation>
    <scope>NUCLEOTIDE SEQUENCE [LARGE SCALE GENOMIC DNA]</scope>
    <source>
        <strain evidence="3">ATCC 700542 / DSM 9946 / VI-R2</strain>
    </source>
</reference>
<dbReference type="RefSeq" id="WP_013158024.1">
    <property type="nucleotide sequence ID" value="NC_014212.1"/>
</dbReference>
<dbReference type="InterPro" id="IPR002035">
    <property type="entry name" value="VWF_A"/>
</dbReference>
<dbReference type="PANTHER" id="PTHR37947">
    <property type="entry name" value="BLL2462 PROTEIN"/>
    <property type="match status" value="1"/>
</dbReference>
<feature type="domain" description="VWFA" evidence="1">
    <location>
        <begin position="306"/>
        <end position="476"/>
    </location>
</feature>
<gene>
    <name evidence="2" type="ordered locus">Mesil_1570</name>
</gene>
<sequence>MMLLLLAAWGPTVPLRPARTVVVLDQSPSAWEATARLAPQLELPGARYLAFASRPQPIATPTARRTDLGQGTDLERALEAAQELRPDRIVVVSDGLWQTRVLPPSVPVYALPVAPSPNLSVSLLPPAYPMRGETVEVRVLLESTTSTEARLVLEGPAGRLTRELKVEPGRQSLGYRFPLEGPTSVRAILQSPLGTKQARLEVAPTDQVRVWVLGDPALARYLEAQGFAVEEPKHITLPIRAEVVALGKSALELSPAELDALQSFLAQGGSLLWTATPKGLFFGGWERSSLADAIPLEPLQEDGGVGLVLVLDVSGSMLEADKLGLAVAGSLELIRSARDQDYIGVVAFSSSARWVFRPRPMTPQGRREAESLLLSVRAGGGTEIGEAYAEALQALRGLKTEDKQVLVLTDGLVQDPTLPTLQAAHQAQANKIRTNAVALGSDADRAFLRELAKQGGGTFYDVPSPKDLPRFFLEEAQRAFQREALVGNFPLSLRPHPITRQESPPPLAVILPAKAKPWAQGLLYSGSRAVLAVGEAGRGRVAALATDLSRSWQNWPGASGFLGGVVRWLAQTPARPRIEALRQPDGVRVVLEGQFERPRLRYAGSEQAMLPSGPLRYEATLPADSSGEAVVLEGDQPRLSLRLPEPPEWRLEDGRANLATLAEASGGRLLTSPAELRQLPTRADLPTRPYLLGLAILLFLLERYLERRTYTPRSVAI</sequence>
<keyword evidence="3" id="KW-1185">Reference proteome</keyword>
<dbReference type="InterPro" id="IPR029062">
    <property type="entry name" value="Class_I_gatase-like"/>
</dbReference>
<dbReference type="eggNOG" id="COG2304">
    <property type="taxonomic scope" value="Bacteria"/>
</dbReference>
<dbReference type="CDD" id="cd00198">
    <property type="entry name" value="vWFA"/>
    <property type="match status" value="1"/>
</dbReference>
<dbReference type="SUPFAM" id="SSF53300">
    <property type="entry name" value="vWA-like"/>
    <property type="match status" value="1"/>
</dbReference>
<dbReference type="PANTHER" id="PTHR37947:SF2">
    <property type="entry name" value="VON WILLEBRAND FACTOR TYPE A"/>
    <property type="match status" value="1"/>
</dbReference>
<dbReference type="STRING" id="526227.Mesil_1570"/>
<dbReference type="EMBL" id="CP002042">
    <property type="protein sequence ID" value="ADH63460.1"/>
    <property type="molecule type" value="Genomic_DNA"/>
</dbReference>
<dbReference type="InterPro" id="IPR036465">
    <property type="entry name" value="vWFA_dom_sf"/>
</dbReference>
<dbReference type="PROSITE" id="PS50234">
    <property type="entry name" value="VWFA"/>
    <property type="match status" value="1"/>
</dbReference>
<dbReference type="HOGENOM" id="CLU_388797_0_0_0"/>
<dbReference type="KEGG" id="msv:Mesil_1570"/>
<accession>D7BFA7</accession>
<dbReference type="Pfam" id="PF00092">
    <property type="entry name" value="VWA"/>
    <property type="match status" value="1"/>
</dbReference>
<dbReference type="Proteomes" id="UP000001916">
    <property type="component" value="Chromosome"/>
</dbReference>